<protein>
    <recommendedName>
        <fullName evidence="3">Ribbon-helix-helix protein CopG domain-containing protein</fullName>
    </recommendedName>
</protein>
<comment type="caution">
    <text evidence="1">The sequence shown here is derived from an EMBL/GenBank/DDBJ whole genome shotgun (WGS) entry which is preliminary data.</text>
</comment>
<gene>
    <name evidence="1" type="ORF">Cva_00132</name>
</gene>
<dbReference type="STRING" id="1629334.Cva_00132"/>
<evidence type="ECO:0000313" key="2">
    <source>
        <dbReference type="Proteomes" id="UP000036771"/>
    </source>
</evidence>
<dbReference type="EMBL" id="BBVC01000007">
    <property type="protein sequence ID" value="GAO97500.1"/>
    <property type="molecule type" value="Genomic_DNA"/>
</dbReference>
<dbReference type="Proteomes" id="UP000036771">
    <property type="component" value="Unassembled WGS sequence"/>
</dbReference>
<dbReference type="AlphaFoldDB" id="A0A0K8MAH7"/>
<proteinExistence type="predicted"/>
<keyword evidence="2" id="KW-1185">Reference proteome</keyword>
<reference evidence="1 2" key="1">
    <citation type="submission" date="2015-03" db="EMBL/GenBank/DDBJ databases">
        <title>Caedibacter varicaedens, whole genome shotgun sequence.</title>
        <authorList>
            <person name="Suzuki H."/>
            <person name="Dapper A.L."/>
            <person name="Gibson A.K."/>
            <person name="Jackson C."/>
            <person name="Lee H."/>
            <person name="Pejaver V.R."/>
            <person name="Doak T."/>
            <person name="Lynch M."/>
        </authorList>
    </citation>
    <scope>NUCLEOTIDE SEQUENCE [LARGE SCALE GENOMIC DNA]</scope>
</reference>
<sequence length="78" mass="9192">MLTINVSEKLESRFHELAKEIGEDETSLIKKAFFELMEDMEDTRDGLEALKEMEISGEKKTYSMEEVEQELRETHVEH</sequence>
<name>A0A0K8MAH7_9PROT</name>
<dbReference type="OrthoDB" id="9812023at2"/>
<evidence type="ECO:0008006" key="3">
    <source>
        <dbReference type="Google" id="ProtNLM"/>
    </source>
</evidence>
<evidence type="ECO:0000313" key="1">
    <source>
        <dbReference type="EMBL" id="GAO97500.1"/>
    </source>
</evidence>
<organism evidence="1 2">
    <name type="scientific">Caedimonas varicaedens</name>
    <dbReference type="NCBI Taxonomy" id="1629334"/>
    <lineage>
        <taxon>Bacteria</taxon>
        <taxon>Pseudomonadati</taxon>
        <taxon>Pseudomonadota</taxon>
        <taxon>Alphaproteobacteria</taxon>
        <taxon>Holosporales</taxon>
        <taxon>Caedimonadaceae</taxon>
        <taxon>Caedimonas</taxon>
    </lineage>
</organism>
<accession>A0A0K8MAH7</accession>